<proteinExistence type="predicted"/>
<protein>
    <submittedName>
        <fullName evidence="1">Uncharacterized protein</fullName>
    </submittedName>
</protein>
<sequence length="66" mass="7096">MRARAASTMYGSSPTGWATSMPGYQLASGAFVPTCNLQYGNTGEGVALQRVLNKMTWPAYIGCHCY</sequence>
<keyword evidence="2" id="KW-1185">Reference proteome</keyword>
<evidence type="ECO:0000313" key="1">
    <source>
        <dbReference type="EMBL" id="MFM9648837.1"/>
    </source>
</evidence>
<gene>
    <name evidence="1" type="ORF">ACKI1S_22080</name>
</gene>
<evidence type="ECO:0000313" key="2">
    <source>
        <dbReference type="Proteomes" id="UP001631993"/>
    </source>
</evidence>
<dbReference type="EMBL" id="JBJVNE010000010">
    <property type="protein sequence ID" value="MFM9648837.1"/>
    <property type="molecule type" value="Genomic_DNA"/>
</dbReference>
<reference evidence="1 2" key="1">
    <citation type="submission" date="2024-12" db="EMBL/GenBank/DDBJ databases">
        <title>Forecasting of Potato common scab and diversities of Pathogenic streptomyces spp. in china.</title>
        <authorList>
            <person name="Handique U."/>
            <person name="Wu J."/>
        </authorList>
    </citation>
    <scope>NUCLEOTIDE SEQUENCE [LARGE SCALE GENOMIC DNA]</scope>
    <source>
        <strain evidence="1 2">ZRIMU1585</strain>
    </source>
</reference>
<dbReference type="Proteomes" id="UP001631993">
    <property type="component" value="Unassembled WGS sequence"/>
</dbReference>
<dbReference type="RefSeq" id="WP_409085215.1">
    <property type="nucleotide sequence ID" value="NZ_JBJVMW010000007.1"/>
</dbReference>
<organism evidence="1 2">
    <name type="scientific">Streptomyces galilaeus</name>
    <dbReference type="NCBI Taxonomy" id="33899"/>
    <lineage>
        <taxon>Bacteria</taxon>
        <taxon>Bacillati</taxon>
        <taxon>Actinomycetota</taxon>
        <taxon>Actinomycetes</taxon>
        <taxon>Kitasatosporales</taxon>
        <taxon>Streptomycetaceae</taxon>
        <taxon>Streptomyces</taxon>
    </lineage>
</organism>
<comment type="caution">
    <text evidence="1">The sequence shown here is derived from an EMBL/GenBank/DDBJ whole genome shotgun (WGS) entry which is preliminary data.</text>
</comment>
<accession>A0ABW9ILJ7</accession>
<name>A0ABW9ILJ7_STRGJ</name>